<dbReference type="InterPro" id="IPR013097">
    <property type="entry name" value="Dabb"/>
</dbReference>
<dbReference type="PROSITE" id="PS51502">
    <property type="entry name" value="S_R_A_B_BARREL"/>
    <property type="match status" value="2"/>
</dbReference>
<comment type="subunit">
    <text evidence="4">Homodimer.</text>
</comment>
<comment type="pathway">
    <text evidence="2">Protein modification; protein ubiquitination.</text>
</comment>
<keyword evidence="8" id="KW-0863">Zinc-finger</keyword>
<evidence type="ECO:0000256" key="2">
    <source>
        <dbReference type="ARBA" id="ARBA00004906"/>
    </source>
</evidence>
<evidence type="ECO:0000256" key="6">
    <source>
        <dbReference type="ARBA" id="ARBA00022692"/>
    </source>
</evidence>
<name>A0AAV5DLG7_ELECO</name>
<dbReference type="Gene3D" id="3.30.70.100">
    <property type="match status" value="2"/>
</dbReference>
<dbReference type="GO" id="GO:0005778">
    <property type="term" value="C:peroxisomal membrane"/>
    <property type="evidence" value="ECO:0007669"/>
    <property type="project" value="UniProtKB-SubCell"/>
</dbReference>
<keyword evidence="10" id="KW-0653">Protein transport</keyword>
<evidence type="ECO:0000313" key="17">
    <source>
        <dbReference type="Proteomes" id="UP001054889"/>
    </source>
</evidence>
<dbReference type="AlphaFoldDB" id="A0AAV5DLG7"/>
<accession>A0AAV5DLG7</accession>
<evidence type="ECO:0000256" key="10">
    <source>
        <dbReference type="ARBA" id="ARBA00022927"/>
    </source>
</evidence>
<keyword evidence="9" id="KW-0862">Zinc</keyword>
<keyword evidence="12" id="KW-0472">Membrane</keyword>
<dbReference type="Pfam" id="PF07876">
    <property type="entry name" value="Dabb"/>
    <property type="match status" value="2"/>
</dbReference>
<dbReference type="PANTHER" id="PTHR33178">
    <property type="match status" value="1"/>
</dbReference>
<dbReference type="EMBL" id="BQKI01000018">
    <property type="protein sequence ID" value="GJN11066.1"/>
    <property type="molecule type" value="Genomic_DNA"/>
</dbReference>
<evidence type="ECO:0000259" key="15">
    <source>
        <dbReference type="PROSITE" id="PS51502"/>
    </source>
</evidence>
<keyword evidence="17" id="KW-1185">Reference proteome</keyword>
<evidence type="ECO:0000256" key="12">
    <source>
        <dbReference type="ARBA" id="ARBA00023136"/>
    </source>
</evidence>
<evidence type="ECO:0000256" key="14">
    <source>
        <dbReference type="SAM" id="MobiDB-lite"/>
    </source>
</evidence>
<proteinExistence type="inferred from homology"/>
<dbReference type="Proteomes" id="UP001054889">
    <property type="component" value="Unassembled WGS sequence"/>
</dbReference>
<dbReference type="InterPro" id="IPR044662">
    <property type="entry name" value="HS1/DABB1-like"/>
</dbReference>
<dbReference type="SMART" id="SM00886">
    <property type="entry name" value="Dabb"/>
    <property type="match status" value="2"/>
</dbReference>
<evidence type="ECO:0000256" key="3">
    <source>
        <dbReference type="ARBA" id="ARBA00008704"/>
    </source>
</evidence>
<evidence type="ECO:0000256" key="7">
    <source>
        <dbReference type="ARBA" id="ARBA00022723"/>
    </source>
</evidence>
<evidence type="ECO:0000256" key="11">
    <source>
        <dbReference type="ARBA" id="ARBA00022989"/>
    </source>
</evidence>
<keyword evidence="6" id="KW-0812">Transmembrane</keyword>
<feature type="domain" description="Stress-response A/B barrel" evidence="15">
    <location>
        <begin position="409"/>
        <end position="501"/>
    </location>
</feature>
<feature type="compositionally biased region" description="Polar residues" evidence="14">
    <location>
        <begin position="128"/>
        <end position="144"/>
    </location>
</feature>
<comment type="subcellular location">
    <subcellularLocation>
        <location evidence="1">Peroxisome membrane</location>
        <topology evidence="1">Multi-pass membrane protein</topology>
    </subcellularLocation>
</comment>
<dbReference type="InterPro" id="IPR006845">
    <property type="entry name" value="Pex_N"/>
</dbReference>
<evidence type="ECO:0000256" key="8">
    <source>
        <dbReference type="ARBA" id="ARBA00022771"/>
    </source>
</evidence>
<gene>
    <name evidence="16" type="primary">ga29230</name>
    <name evidence="16" type="ORF">PR202_ga29230</name>
</gene>
<evidence type="ECO:0000256" key="9">
    <source>
        <dbReference type="ARBA" id="ARBA00022833"/>
    </source>
</evidence>
<keyword evidence="11" id="KW-1133">Transmembrane helix</keyword>
<reference evidence="16" key="1">
    <citation type="journal article" date="2018" name="DNA Res.">
        <title>Multiple hybrid de novo genome assembly of finger millet, an orphan allotetraploid crop.</title>
        <authorList>
            <person name="Hatakeyama M."/>
            <person name="Aluri S."/>
            <person name="Balachadran M.T."/>
            <person name="Sivarajan S.R."/>
            <person name="Patrignani A."/>
            <person name="Gruter S."/>
            <person name="Poveda L."/>
            <person name="Shimizu-Inatsugi R."/>
            <person name="Baeten J."/>
            <person name="Francoijs K.J."/>
            <person name="Nataraja K.N."/>
            <person name="Reddy Y.A.N."/>
            <person name="Phadnis S."/>
            <person name="Ravikumar R.L."/>
            <person name="Schlapbach R."/>
            <person name="Sreeman S.M."/>
            <person name="Shimizu K.K."/>
        </authorList>
    </citation>
    <scope>NUCLEOTIDE SEQUENCE</scope>
</reference>
<reference evidence="16" key="2">
    <citation type="submission" date="2021-12" db="EMBL/GenBank/DDBJ databases">
        <title>Resequencing data analysis of finger millet.</title>
        <authorList>
            <person name="Hatakeyama M."/>
            <person name="Aluri S."/>
            <person name="Balachadran M.T."/>
            <person name="Sivarajan S.R."/>
            <person name="Poveda L."/>
            <person name="Shimizu-Inatsugi R."/>
            <person name="Schlapbach R."/>
            <person name="Sreeman S.M."/>
            <person name="Shimizu K.K."/>
        </authorList>
    </citation>
    <scope>NUCLEOTIDE SEQUENCE</scope>
</reference>
<evidence type="ECO:0000256" key="1">
    <source>
        <dbReference type="ARBA" id="ARBA00004585"/>
    </source>
</evidence>
<dbReference type="InterPro" id="IPR011008">
    <property type="entry name" value="Dimeric_a/b-barrel"/>
</dbReference>
<evidence type="ECO:0000313" key="16">
    <source>
        <dbReference type="EMBL" id="GJN11066.1"/>
    </source>
</evidence>
<feature type="compositionally biased region" description="Low complexity" evidence="14">
    <location>
        <begin position="1"/>
        <end position="16"/>
    </location>
</feature>
<feature type="region of interest" description="Disordered" evidence="14">
    <location>
        <begin position="1"/>
        <end position="30"/>
    </location>
</feature>
<protein>
    <recommendedName>
        <fullName evidence="15">Stress-response A/B barrel domain-containing protein</fullName>
    </recommendedName>
</protein>
<organism evidence="16 17">
    <name type="scientific">Eleusine coracana subsp. coracana</name>
    <dbReference type="NCBI Taxonomy" id="191504"/>
    <lineage>
        <taxon>Eukaryota</taxon>
        <taxon>Viridiplantae</taxon>
        <taxon>Streptophyta</taxon>
        <taxon>Embryophyta</taxon>
        <taxon>Tracheophyta</taxon>
        <taxon>Spermatophyta</taxon>
        <taxon>Magnoliopsida</taxon>
        <taxon>Liliopsida</taxon>
        <taxon>Poales</taxon>
        <taxon>Poaceae</taxon>
        <taxon>PACMAD clade</taxon>
        <taxon>Chloridoideae</taxon>
        <taxon>Cynodonteae</taxon>
        <taxon>Eleusininae</taxon>
        <taxon>Eleusine</taxon>
    </lineage>
</organism>
<comment type="similarity">
    <text evidence="3">Belongs to the pex2/pex10/pex12 family.</text>
</comment>
<dbReference type="SUPFAM" id="SSF54909">
    <property type="entry name" value="Dimeric alpha+beta barrel"/>
    <property type="match status" value="2"/>
</dbReference>
<comment type="caution">
    <text evidence="16">The sequence shown here is derived from an EMBL/GenBank/DDBJ whole genome shotgun (WGS) entry which is preliminary data.</text>
</comment>
<keyword evidence="13" id="KW-0576">Peroxisome</keyword>
<dbReference type="Pfam" id="PF04757">
    <property type="entry name" value="Pex2_Pex12"/>
    <property type="match status" value="1"/>
</dbReference>
<keyword evidence="5" id="KW-0813">Transport</keyword>
<feature type="region of interest" description="Disordered" evidence="14">
    <location>
        <begin position="121"/>
        <end position="146"/>
    </location>
</feature>
<evidence type="ECO:0000256" key="13">
    <source>
        <dbReference type="ARBA" id="ARBA00023140"/>
    </source>
</evidence>
<keyword evidence="7" id="KW-0479">Metal-binding</keyword>
<dbReference type="GO" id="GO:0015031">
    <property type="term" value="P:protein transport"/>
    <property type="evidence" value="ECO:0007669"/>
    <property type="project" value="UniProtKB-KW"/>
</dbReference>
<dbReference type="PANTHER" id="PTHR33178:SF3">
    <property type="entry name" value="STRESS-RESPONSE A_B BARREL DOMAIN-CONTAINING PROTEIN UP3"/>
    <property type="match status" value="1"/>
</dbReference>
<evidence type="ECO:0000256" key="4">
    <source>
        <dbReference type="ARBA" id="ARBA00011738"/>
    </source>
</evidence>
<evidence type="ECO:0000256" key="5">
    <source>
        <dbReference type="ARBA" id="ARBA00022448"/>
    </source>
</evidence>
<sequence>MRADTSAGDAGPSSPAGAGGGVPTRPRRFPGAAQPEIMRAAEKDDSYAAHVTEACRDAFRHLFGTRVAVAYQSEVATLHGLPPTPARRILFILYQTTVPYLAERISSRIVARSIAFNESQFDDHPESENSSSAVAQSTADSGNHSRSLSVSSLSRLRGRVHALWVWVLQKWPSMLPFAQDFIQLAIRTNLMFFYFEGRGIPVLNEDGNIISDRSGKTADVATHSEISSGISKCTLCLSTRQNPTATTSMICLKALSSPLHLPTLRRLNLNPSSASPLRVAAAAAMSSSAAVATPIEHIVLIKVRPESAASGAATAMVSALQALATQVPGLAYIHAGPVLRLRSPAAEALGPTHLLHSRYAAKPDLAAYATHPAHVAAVQGHVLPNALDTTAVDWVNVAPSASPVAPGNAVRLTLAKAKEGVEPAQVVEAVAAATKSAAEARGTKVSFGENFSPARAKGYQFGMVAVFDSVEELDAVEGDGKVEEAKAAVRPLLDEVLVLDFVVGPSGGASSPANL</sequence>
<dbReference type="GO" id="GO:0008270">
    <property type="term" value="F:zinc ion binding"/>
    <property type="evidence" value="ECO:0007669"/>
    <property type="project" value="UniProtKB-KW"/>
</dbReference>
<feature type="domain" description="Stress-response A/B barrel" evidence="15">
    <location>
        <begin position="295"/>
        <end position="394"/>
    </location>
</feature>